<evidence type="ECO:0008006" key="4">
    <source>
        <dbReference type="Google" id="ProtNLM"/>
    </source>
</evidence>
<feature type="compositionally biased region" description="Gly residues" evidence="1">
    <location>
        <begin position="21"/>
        <end position="39"/>
    </location>
</feature>
<proteinExistence type="predicted"/>
<protein>
    <recommendedName>
        <fullName evidence="4">PKD domain-containing protein</fullName>
    </recommendedName>
</protein>
<sequence>MTWQMNCSNGGDSVDISIDSSGGGGSGGSGGGGGADWTGGTGYAPPSACAGGSSDSRCMGELIFGDADPADPGPAPLPATLNASDLANVAPTQAELFMEPDGWAILGQPVNFWTSASTHTVDTTVLGHSVTVTFTPVSTTYDYGDGTSQTLETPGASWADQGLPELSDTHTSHRYSVDAPVTVSAIINYSATVAAAGRTITVTGTIQSISTTLSFDLYESDTYLAAQP</sequence>
<dbReference type="EMBL" id="JBHUNE010000001">
    <property type="protein sequence ID" value="MFD2756959.1"/>
    <property type="molecule type" value="Genomic_DNA"/>
</dbReference>
<keyword evidence="3" id="KW-1185">Reference proteome</keyword>
<gene>
    <name evidence="2" type="ORF">ACFSW7_01025</name>
</gene>
<accession>A0ABW5UU88</accession>
<evidence type="ECO:0000256" key="1">
    <source>
        <dbReference type="SAM" id="MobiDB-lite"/>
    </source>
</evidence>
<dbReference type="Proteomes" id="UP001597492">
    <property type="component" value="Unassembled WGS sequence"/>
</dbReference>
<organism evidence="2 3">
    <name type="scientific">Gulosibacter faecalis</name>
    <dbReference type="NCBI Taxonomy" id="272240"/>
    <lineage>
        <taxon>Bacteria</taxon>
        <taxon>Bacillati</taxon>
        <taxon>Actinomycetota</taxon>
        <taxon>Actinomycetes</taxon>
        <taxon>Micrococcales</taxon>
        <taxon>Microbacteriaceae</taxon>
        <taxon>Gulosibacter</taxon>
    </lineage>
</organism>
<dbReference type="RefSeq" id="WP_154651559.1">
    <property type="nucleotide sequence ID" value="NZ_JBHUNE010000001.1"/>
</dbReference>
<feature type="region of interest" description="Disordered" evidence="1">
    <location>
        <begin position="1"/>
        <end position="39"/>
    </location>
</feature>
<feature type="compositionally biased region" description="Low complexity" evidence="1">
    <location>
        <begin position="10"/>
        <end position="20"/>
    </location>
</feature>
<evidence type="ECO:0000313" key="3">
    <source>
        <dbReference type="Proteomes" id="UP001597492"/>
    </source>
</evidence>
<comment type="caution">
    <text evidence="2">The sequence shown here is derived from an EMBL/GenBank/DDBJ whole genome shotgun (WGS) entry which is preliminary data.</text>
</comment>
<name>A0ABW5UU88_9MICO</name>
<evidence type="ECO:0000313" key="2">
    <source>
        <dbReference type="EMBL" id="MFD2756959.1"/>
    </source>
</evidence>
<reference evidence="3" key="1">
    <citation type="journal article" date="2019" name="Int. J. Syst. Evol. Microbiol.">
        <title>The Global Catalogue of Microorganisms (GCM) 10K type strain sequencing project: providing services to taxonomists for standard genome sequencing and annotation.</title>
        <authorList>
            <consortium name="The Broad Institute Genomics Platform"/>
            <consortium name="The Broad Institute Genome Sequencing Center for Infectious Disease"/>
            <person name="Wu L."/>
            <person name="Ma J."/>
        </authorList>
    </citation>
    <scope>NUCLEOTIDE SEQUENCE [LARGE SCALE GENOMIC DNA]</scope>
    <source>
        <strain evidence="3">TISTR 1514</strain>
    </source>
</reference>